<dbReference type="EMBL" id="CAEZUP010000009">
    <property type="protein sequence ID" value="CAB4600599.1"/>
    <property type="molecule type" value="Genomic_DNA"/>
</dbReference>
<dbReference type="InterPro" id="IPR027417">
    <property type="entry name" value="P-loop_NTPase"/>
</dbReference>
<dbReference type="AlphaFoldDB" id="A0A6J6GLA9"/>
<gene>
    <name evidence="6" type="ORF">UFOPK1835_00366</name>
</gene>
<protein>
    <submittedName>
        <fullName evidence="6">Unannotated protein</fullName>
    </submittedName>
</protein>
<proteinExistence type="inferred from homology"/>
<name>A0A6J6GLA9_9ZZZZ</name>
<dbReference type="InterPro" id="IPR050153">
    <property type="entry name" value="Metal_Ion_Import_ABC"/>
</dbReference>
<dbReference type="Pfam" id="PF00005">
    <property type="entry name" value="ABC_tran"/>
    <property type="match status" value="1"/>
</dbReference>
<accession>A0A6J6GLA9</accession>
<feature type="domain" description="ABC transporter" evidence="5">
    <location>
        <begin position="5"/>
        <end position="245"/>
    </location>
</feature>
<keyword evidence="2" id="KW-0813">Transport</keyword>
<dbReference type="GO" id="GO:0016887">
    <property type="term" value="F:ATP hydrolysis activity"/>
    <property type="evidence" value="ECO:0007669"/>
    <property type="project" value="InterPro"/>
</dbReference>
<keyword evidence="4" id="KW-0067">ATP-binding</keyword>
<dbReference type="SMART" id="SM00382">
    <property type="entry name" value="AAA"/>
    <property type="match status" value="1"/>
</dbReference>
<dbReference type="InterPro" id="IPR003439">
    <property type="entry name" value="ABC_transporter-like_ATP-bd"/>
</dbReference>
<dbReference type="PROSITE" id="PS00211">
    <property type="entry name" value="ABC_TRANSPORTER_1"/>
    <property type="match status" value="1"/>
</dbReference>
<reference evidence="6" key="1">
    <citation type="submission" date="2020-05" db="EMBL/GenBank/DDBJ databases">
        <authorList>
            <person name="Chiriac C."/>
            <person name="Salcher M."/>
            <person name="Ghai R."/>
            <person name="Kavagutti S V."/>
        </authorList>
    </citation>
    <scope>NUCLEOTIDE SEQUENCE</scope>
</reference>
<dbReference type="PANTHER" id="PTHR42734:SF5">
    <property type="entry name" value="IRON TRANSPORT SYSTEM ATP-BINDING PROTEIN HI_0361-RELATED"/>
    <property type="match status" value="1"/>
</dbReference>
<dbReference type="PANTHER" id="PTHR42734">
    <property type="entry name" value="METAL TRANSPORT SYSTEM ATP-BINDING PROTEIN TM_0124-RELATED"/>
    <property type="match status" value="1"/>
</dbReference>
<evidence type="ECO:0000259" key="5">
    <source>
        <dbReference type="PROSITE" id="PS50893"/>
    </source>
</evidence>
<evidence type="ECO:0000256" key="2">
    <source>
        <dbReference type="ARBA" id="ARBA00022448"/>
    </source>
</evidence>
<comment type="similarity">
    <text evidence="1">Belongs to the ABC transporter superfamily.</text>
</comment>
<keyword evidence="3" id="KW-0547">Nucleotide-binding</keyword>
<dbReference type="InterPro" id="IPR017871">
    <property type="entry name" value="ABC_transporter-like_CS"/>
</dbReference>
<dbReference type="InterPro" id="IPR003593">
    <property type="entry name" value="AAA+_ATPase"/>
</dbReference>
<evidence type="ECO:0000313" key="6">
    <source>
        <dbReference type="EMBL" id="CAB4600599.1"/>
    </source>
</evidence>
<evidence type="ECO:0000256" key="1">
    <source>
        <dbReference type="ARBA" id="ARBA00005417"/>
    </source>
</evidence>
<evidence type="ECO:0000256" key="3">
    <source>
        <dbReference type="ARBA" id="ARBA00022741"/>
    </source>
</evidence>
<dbReference type="PROSITE" id="PS50893">
    <property type="entry name" value="ABC_TRANSPORTER_2"/>
    <property type="match status" value="1"/>
</dbReference>
<sequence length="276" mass="30095">MDPVLALTDVSLIRDGRRLLDHITWSVGAGERWVVLGRNGSGKSTLLKIASLYLHPSEGTIDVFGQRLGRVDVRKLRTGIGMASAGMADMLRSDLTPVDVVMTAKNGALEPWWHSYDDHDRARARDCLARMGIAHHADRSFSTLSSGERQRVLLARTLMNDPGLLLLDEPTAGLDLAGREDLVEGLGVLARDESTPPTVLITHHVEEIPDGFTHLLMLAEGKVLAAGPLAETLTAARLSTCFGIELGLEHRHGRWWAWGERNSGTGAEAGQPIIRR</sequence>
<dbReference type="SUPFAM" id="SSF52540">
    <property type="entry name" value="P-loop containing nucleoside triphosphate hydrolases"/>
    <property type="match status" value="1"/>
</dbReference>
<dbReference type="GO" id="GO:0005524">
    <property type="term" value="F:ATP binding"/>
    <property type="evidence" value="ECO:0007669"/>
    <property type="project" value="UniProtKB-KW"/>
</dbReference>
<evidence type="ECO:0000256" key="4">
    <source>
        <dbReference type="ARBA" id="ARBA00022840"/>
    </source>
</evidence>
<organism evidence="6">
    <name type="scientific">freshwater metagenome</name>
    <dbReference type="NCBI Taxonomy" id="449393"/>
    <lineage>
        <taxon>unclassified sequences</taxon>
        <taxon>metagenomes</taxon>
        <taxon>ecological metagenomes</taxon>
    </lineage>
</organism>
<dbReference type="Gene3D" id="3.40.50.300">
    <property type="entry name" value="P-loop containing nucleotide triphosphate hydrolases"/>
    <property type="match status" value="1"/>
</dbReference>